<feature type="domain" description="RING-type" evidence="4">
    <location>
        <begin position="9"/>
        <end position="55"/>
    </location>
</feature>
<keyword evidence="2" id="KW-0175">Coiled coil</keyword>
<feature type="region of interest" description="Disordered" evidence="3">
    <location>
        <begin position="249"/>
        <end position="280"/>
    </location>
</feature>
<dbReference type="Proteomes" id="UP000027222">
    <property type="component" value="Unassembled WGS sequence"/>
</dbReference>
<dbReference type="HOGENOM" id="CLU_997710_0_0_1"/>
<dbReference type="OrthoDB" id="8062037at2759"/>
<evidence type="ECO:0000313" key="6">
    <source>
        <dbReference type="Proteomes" id="UP000027222"/>
    </source>
</evidence>
<reference evidence="6" key="1">
    <citation type="journal article" date="2014" name="Proc. Natl. Acad. Sci. U.S.A.">
        <title>Extensive sampling of basidiomycete genomes demonstrates inadequacy of the white-rot/brown-rot paradigm for wood decay fungi.</title>
        <authorList>
            <person name="Riley R."/>
            <person name="Salamov A.A."/>
            <person name="Brown D.W."/>
            <person name="Nagy L.G."/>
            <person name="Floudas D."/>
            <person name="Held B.W."/>
            <person name="Levasseur A."/>
            <person name="Lombard V."/>
            <person name="Morin E."/>
            <person name="Otillar R."/>
            <person name="Lindquist E.A."/>
            <person name="Sun H."/>
            <person name="LaButti K.M."/>
            <person name="Schmutz J."/>
            <person name="Jabbour D."/>
            <person name="Luo H."/>
            <person name="Baker S.E."/>
            <person name="Pisabarro A.G."/>
            <person name="Walton J.D."/>
            <person name="Blanchette R.A."/>
            <person name="Henrissat B."/>
            <person name="Martin F."/>
            <person name="Cullen D."/>
            <person name="Hibbett D.S."/>
            <person name="Grigoriev I.V."/>
        </authorList>
    </citation>
    <scope>NUCLEOTIDE SEQUENCE [LARGE SCALE GENOMIC DNA]</scope>
    <source>
        <strain evidence="6">CBS 339.88</strain>
    </source>
</reference>
<accession>A0A067TQ36</accession>
<evidence type="ECO:0000256" key="2">
    <source>
        <dbReference type="SAM" id="Coils"/>
    </source>
</evidence>
<evidence type="ECO:0000256" key="1">
    <source>
        <dbReference type="PROSITE-ProRule" id="PRU00175"/>
    </source>
</evidence>
<sequence length="296" mass="33898">MSDLALKKCPVCLEKASLDKVVFFQCGHKSCLQCYERLPLKTDGKSKARFCAECRAKIQEPPLRIYLSSDDIAITKPEPQNKIVDGLNKISEDTPAVSVMRASGKIQRMQESNGHDPATAKALVRAIEDLDKRIAPLFGRLEEIKAENDGLCGRLQELELSNQTYREKAKKAKLSLRDEKGETERQRQRAESYLSIIKLKEAEIASLQGEIEERDKQNVLMKKKLKVLSKTQKHQSRISHDVDASLQIEDNPHESLHQHNRARPTRSLLHNPNRERRVHSVKRKKEMFSEDELMIL</sequence>
<keyword evidence="1" id="KW-0863">Zinc-finger</keyword>
<keyword evidence="6" id="KW-1185">Reference proteome</keyword>
<dbReference type="EMBL" id="KL142370">
    <property type="protein sequence ID" value="KDR81999.1"/>
    <property type="molecule type" value="Genomic_DNA"/>
</dbReference>
<dbReference type="InterPro" id="IPR013083">
    <property type="entry name" value="Znf_RING/FYVE/PHD"/>
</dbReference>
<protein>
    <recommendedName>
        <fullName evidence="4">RING-type domain-containing protein</fullName>
    </recommendedName>
</protein>
<dbReference type="SMART" id="SM00184">
    <property type="entry name" value="RING"/>
    <property type="match status" value="1"/>
</dbReference>
<keyword evidence="1" id="KW-0479">Metal-binding</keyword>
<proteinExistence type="predicted"/>
<evidence type="ECO:0000313" key="5">
    <source>
        <dbReference type="EMBL" id="KDR81999.1"/>
    </source>
</evidence>
<evidence type="ECO:0000256" key="3">
    <source>
        <dbReference type="SAM" id="MobiDB-lite"/>
    </source>
</evidence>
<dbReference type="Gene3D" id="3.30.40.10">
    <property type="entry name" value="Zinc/RING finger domain, C3HC4 (zinc finger)"/>
    <property type="match status" value="1"/>
</dbReference>
<organism evidence="5 6">
    <name type="scientific">Galerina marginata (strain CBS 339.88)</name>
    <dbReference type="NCBI Taxonomy" id="685588"/>
    <lineage>
        <taxon>Eukaryota</taxon>
        <taxon>Fungi</taxon>
        <taxon>Dikarya</taxon>
        <taxon>Basidiomycota</taxon>
        <taxon>Agaricomycotina</taxon>
        <taxon>Agaricomycetes</taxon>
        <taxon>Agaricomycetidae</taxon>
        <taxon>Agaricales</taxon>
        <taxon>Agaricineae</taxon>
        <taxon>Strophariaceae</taxon>
        <taxon>Galerina</taxon>
    </lineage>
</organism>
<evidence type="ECO:0000259" key="4">
    <source>
        <dbReference type="PROSITE" id="PS50089"/>
    </source>
</evidence>
<keyword evidence="1" id="KW-0862">Zinc</keyword>
<dbReference type="GO" id="GO:0008270">
    <property type="term" value="F:zinc ion binding"/>
    <property type="evidence" value="ECO:0007669"/>
    <property type="project" value="UniProtKB-KW"/>
</dbReference>
<feature type="coiled-coil region" evidence="2">
    <location>
        <begin position="141"/>
        <end position="217"/>
    </location>
</feature>
<dbReference type="SUPFAM" id="SSF57850">
    <property type="entry name" value="RING/U-box"/>
    <property type="match status" value="1"/>
</dbReference>
<gene>
    <name evidence="5" type="ORF">GALMADRAFT_240408</name>
</gene>
<dbReference type="STRING" id="685588.A0A067TQ36"/>
<name>A0A067TQ36_GALM3</name>
<dbReference type="PROSITE" id="PS50089">
    <property type="entry name" value="ZF_RING_2"/>
    <property type="match status" value="1"/>
</dbReference>
<dbReference type="InterPro" id="IPR001841">
    <property type="entry name" value="Znf_RING"/>
</dbReference>
<dbReference type="AlphaFoldDB" id="A0A067TQ36"/>